<sequence length="434" mass="46215">MERISIIADDLTGASDSGVQFARNGLKTQVIFDWTSISDEEGEWDVIVIDTDSRSIAGKTAYDRVKSAALALKDKGFSWIYKKMDSTLRGNLGQEIGGVMDAYGFEAAFIAPAFPRIGRTTVGGIHYLNGMPIHETEMARDPKTPVPDSDIARMVTNQSGKACANIGLSLLREGSESVCRYITDAIGRGTNWFVFDAETDEDLTRIAALFQFFGSRVLWAGSAGLAEFLLTAGHPKKPGSHSKQHPAQGPVMLVAGSLSGTTREQVAEVNRQAHVTAVEMDPIAVIGSAEARGQEIERCIAKLQSALSEGTDASLYTGSSPEQVAATKERGAELGLEPSDVSNRIADALGAIASKAVSAEPVKGLVLTGGDTAKAVCRYLGVHGIELRTEVEPGIPYGMLLGGVRMATVTKAGAFGNAKSLWHAMQFIHLERGE</sequence>
<dbReference type="Gene3D" id="3.40.50.10840">
    <property type="entry name" value="Putative sugar-binding, N-terminal domain"/>
    <property type="match status" value="1"/>
</dbReference>
<dbReference type="SUPFAM" id="SSF142764">
    <property type="entry name" value="YgbK-like"/>
    <property type="match status" value="1"/>
</dbReference>
<comment type="similarity">
    <text evidence="1">Belongs to the four-carbon acid sugar kinase family.</text>
</comment>
<keyword evidence="6" id="KW-0119">Carbohydrate metabolism</keyword>
<reference evidence="9 10" key="1">
    <citation type="submission" date="2022-12" db="EMBL/GenBank/DDBJ databases">
        <title>Draft genome sequence of Paenibacillus sp. dW9.</title>
        <authorList>
            <person name="Choi E.-W."/>
            <person name="Kim D.-U."/>
        </authorList>
    </citation>
    <scope>NUCLEOTIDE SEQUENCE [LARGE SCALE GENOMIC DNA]</scope>
    <source>
        <strain evidence="10">dW9</strain>
    </source>
</reference>
<evidence type="ECO:0000259" key="8">
    <source>
        <dbReference type="Pfam" id="PF17042"/>
    </source>
</evidence>
<dbReference type="Proteomes" id="UP001527882">
    <property type="component" value="Unassembled WGS sequence"/>
</dbReference>
<evidence type="ECO:0000256" key="3">
    <source>
        <dbReference type="ARBA" id="ARBA00022741"/>
    </source>
</evidence>
<evidence type="ECO:0000256" key="6">
    <source>
        <dbReference type="ARBA" id="ARBA00023277"/>
    </source>
</evidence>
<evidence type="ECO:0000256" key="1">
    <source>
        <dbReference type="ARBA" id="ARBA00005715"/>
    </source>
</evidence>
<keyword evidence="5" id="KW-0067">ATP-binding</keyword>
<dbReference type="RefSeq" id="WP_269882476.1">
    <property type="nucleotide sequence ID" value="NZ_JAQAGZ010000010.1"/>
</dbReference>
<comment type="caution">
    <text evidence="9">The sequence shown here is derived from an EMBL/GenBank/DDBJ whole genome shotgun (WGS) entry which is preliminary data.</text>
</comment>
<dbReference type="GO" id="GO:0016301">
    <property type="term" value="F:kinase activity"/>
    <property type="evidence" value="ECO:0007669"/>
    <property type="project" value="UniProtKB-KW"/>
</dbReference>
<feature type="domain" description="Four-carbon acid sugar kinase nucleotide binding" evidence="8">
    <location>
        <begin position="253"/>
        <end position="421"/>
    </location>
</feature>
<proteinExistence type="inferred from homology"/>
<keyword evidence="4 9" id="KW-0418">Kinase</keyword>
<protein>
    <submittedName>
        <fullName evidence="9">Four-carbon acid sugar kinase family protein</fullName>
    </submittedName>
</protein>
<evidence type="ECO:0000256" key="5">
    <source>
        <dbReference type="ARBA" id="ARBA00022840"/>
    </source>
</evidence>
<dbReference type="InterPro" id="IPR031475">
    <property type="entry name" value="NBD_C"/>
</dbReference>
<keyword evidence="10" id="KW-1185">Reference proteome</keyword>
<name>A0ABT4QAN9_9BACL</name>
<evidence type="ECO:0000259" key="7">
    <source>
        <dbReference type="Pfam" id="PF07005"/>
    </source>
</evidence>
<dbReference type="InterPro" id="IPR010737">
    <property type="entry name" value="4-carb_acid_sugar_kinase_N"/>
</dbReference>
<accession>A0ABT4QAN9</accession>
<dbReference type="InterPro" id="IPR042213">
    <property type="entry name" value="NBD_C_sf"/>
</dbReference>
<evidence type="ECO:0000256" key="4">
    <source>
        <dbReference type="ARBA" id="ARBA00022777"/>
    </source>
</evidence>
<keyword evidence="2" id="KW-0808">Transferase</keyword>
<feature type="domain" description="Four-carbon acid sugar kinase N-terminal" evidence="7">
    <location>
        <begin position="5"/>
        <end position="227"/>
    </location>
</feature>
<dbReference type="Pfam" id="PF07005">
    <property type="entry name" value="SBD_N"/>
    <property type="match status" value="1"/>
</dbReference>
<dbReference type="EMBL" id="JAQAGZ010000010">
    <property type="protein sequence ID" value="MCZ8513953.1"/>
    <property type="molecule type" value="Genomic_DNA"/>
</dbReference>
<evidence type="ECO:0000256" key="2">
    <source>
        <dbReference type="ARBA" id="ARBA00022679"/>
    </source>
</evidence>
<dbReference type="InterPro" id="IPR037051">
    <property type="entry name" value="4-carb_acid_sugar_kinase_N_sf"/>
</dbReference>
<evidence type="ECO:0000313" key="10">
    <source>
        <dbReference type="Proteomes" id="UP001527882"/>
    </source>
</evidence>
<evidence type="ECO:0000313" key="9">
    <source>
        <dbReference type="EMBL" id="MCZ8513953.1"/>
    </source>
</evidence>
<organism evidence="9 10">
    <name type="scientific">Paenibacillus gyeongsangnamensis</name>
    <dbReference type="NCBI Taxonomy" id="3388067"/>
    <lineage>
        <taxon>Bacteria</taxon>
        <taxon>Bacillati</taxon>
        <taxon>Bacillota</taxon>
        <taxon>Bacilli</taxon>
        <taxon>Bacillales</taxon>
        <taxon>Paenibacillaceae</taxon>
        <taxon>Paenibacillus</taxon>
    </lineage>
</organism>
<keyword evidence="3" id="KW-0547">Nucleotide-binding</keyword>
<dbReference type="Pfam" id="PF17042">
    <property type="entry name" value="NBD_C"/>
    <property type="match status" value="1"/>
</dbReference>
<gene>
    <name evidence="9" type="ORF">O9H85_16300</name>
</gene>
<dbReference type="Gene3D" id="3.40.980.20">
    <property type="entry name" value="Four-carbon acid sugar kinase, nucleotide binding domain"/>
    <property type="match status" value="1"/>
</dbReference>